<dbReference type="InterPro" id="IPR008606">
    <property type="entry name" value="EIF4EBP"/>
</dbReference>
<evidence type="ECO:0000256" key="4">
    <source>
        <dbReference type="ARBA" id="ARBA00022759"/>
    </source>
</evidence>
<evidence type="ECO:0000256" key="5">
    <source>
        <dbReference type="ARBA" id="ARBA00022801"/>
    </source>
</evidence>
<keyword evidence="4" id="KW-0255">Endonuclease</keyword>
<feature type="domain" description="Reverse transcriptase" evidence="7">
    <location>
        <begin position="194"/>
        <end position="281"/>
    </location>
</feature>
<dbReference type="Pfam" id="PF17917">
    <property type="entry name" value="RT_RNaseH"/>
    <property type="match status" value="1"/>
</dbReference>
<feature type="domain" description="Reverse transcriptase RNase H-like" evidence="8">
    <location>
        <begin position="393"/>
        <end position="483"/>
    </location>
</feature>
<dbReference type="GO" id="GO:0016787">
    <property type="term" value="F:hydrolase activity"/>
    <property type="evidence" value="ECO:0007669"/>
    <property type="project" value="UniProtKB-KW"/>
</dbReference>
<keyword evidence="5" id="KW-0378">Hydrolase</keyword>
<dbReference type="PANTHER" id="PTHR37984">
    <property type="entry name" value="PROTEIN CBG26694"/>
    <property type="match status" value="1"/>
</dbReference>
<dbReference type="Pfam" id="PF05456">
    <property type="entry name" value="eIF_4EBP"/>
    <property type="match status" value="1"/>
</dbReference>
<dbReference type="CDD" id="cd01647">
    <property type="entry name" value="RT_LTR"/>
    <property type="match status" value="1"/>
</dbReference>
<evidence type="ECO:0000256" key="3">
    <source>
        <dbReference type="ARBA" id="ARBA00022722"/>
    </source>
</evidence>
<dbReference type="GO" id="GO:0008190">
    <property type="term" value="F:eukaryotic initiation factor 4E binding"/>
    <property type="evidence" value="ECO:0007669"/>
    <property type="project" value="InterPro"/>
</dbReference>
<dbReference type="PANTHER" id="PTHR37984:SF5">
    <property type="entry name" value="PROTEIN NYNRIN-LIKE"/>
    <property type="match status" value="1"/>
</dbReference>
<sequence>MLLAPEVACFSFETAGREFVASSTLVQRSAFSHRILVNDLRRRSQPYMQQTVRLLPFMASVFTLNLDVQMPIIGNQLLEHFDLLLDTRYRRLVGHKTNLSVTGTLANAVPISPVYRPVITSTYASPVEQFPTTFRQPASLPPVTGVTQLHIVTTGPPMFAKVRRLTPDKLKIVRADFEHMLELDIIRPSDNPWDITASLKGTRVFSRLDLVRAYHQIPVAADDVAKTEVITPFDLFEFLRLPFGLRNATQTFQRFIDDVTGGFNFVHPYIDDIWWLAPPKKNTRIICVCSSNDLQIGFLGHRVDQRGIRPLADRVQAIRDFPRPTTLAAVRRPSGMVNYFRRFIPRCAQPMQPLTDLLRCRSNGDIQLSEAVVDSFGRTKDALADAVMLHHFDAKATTSIAVDVSDIAVGAVLQQFVDGTWRPLSFSSRLLLSAETGYSTFVRELPGFYSALLHFRYAPEGRQFAIFTDHKPLVYAFLNRSERNSTRTFLRQQFFSHGVINYWNDLQPEIVVSVSSMAEKASDAIPVRRVRITDSSQLPSNYGTTPGGTLFSTTPGGTRIIYDRDFLLHCRNSPVAQTPPNELPEVPGFSLSSDGKTAPSIVTNCHLPAENGISKGKSIF</sequence>
<gene>
    <name evidence="9" type="ORF">DEA37_0009826</name>
</gene>
<dbReference type="InterPro" id="IPR043502">
    <property type="entry name" value="DNA/RNA_pol_sf"/>
</dbReference>
<dbReference type="EMBL" id="QNGE01001803">
    <property type="protein sequence ID" value="KAA3676802.1"/>
    <property type="molecule type" value="Genomic_DNA"/>
</dbReference>
<proteinExistence type="predicted"/>
<dbReference type="GO" id="GO:0004519">
    <property type="term" value="F:endonuclease activity"/>
    <property type="evidence" value="ECO:0007669"/>
    <property type="project" value="UniProtKB-KW"/>
</dbReference>
<reference evidence="9 10" key="1">
    <citation type="journal article" date="2019" name="Gigascience">
        <title>Whole-genome sequence of the oriental lung fluke Paragonimus westermani.</title>
        <authorList>
            <person name="Oey H."/>
            <person name="Zakrzewski M."/>
            <person name="Narain K."/>
            <person name="Devi K.R."/>
            <person name="Agatsuma T."/>
            <person name="Nawaratna S."/>
            <person name="Gobert G.N."/>
            <person name="Jones M.K."/>
            <person name="Ragan M.A."/>
            <person name="McManus D.P."/>
            <person name="Krause L."/>
        </authorList>
    </citation>
    <scope>NUCLEOTIDE SEQUENCE [LARGE SCALE GENOMIC DNA]</scope>
    <source>
        <strain evidence="9 10">IND2009</strain>
    </source>
</reference>
<evidence type="ECO:0000259" key="8">
    <source>
        <dbReference type="Pfam" id="PF17917"/>
    </source>
</evidence>
<comment type="caution">
    <text evidence="9">The sequence shown here is derived from an EMBL/GenBank/DDBJ whole genome shotgun (WGS) entry which is preliminary data.</text>
</comment>
<dbReference type="InterPro" id="IPR041373">
    <property type="entry name" value="RT_RNaseH"/>
</dbReference>
<dbReference type="AlphaFoldDB" id="A0A5J4NMM2"/>
<dbReference type="Proteomes" id="UP000324629">
    <property type="component" value="Unassembled WGS sequence"/>
</dbReference>
<evidence type="ECO:0000259" key="7">
    <source>
        <dbReference type="Pfam" id="PF00078"/>
    </source>
</evidence>
<dbReference type="GO" id="GO:0045947">
    <property type="term" value="P:negative regulation of translational initiation"/>
    <property type="evidence" value="ECO:0007669"/>
    <property type="project" value="InterPro"/>
</dbReference>
<keyword evidence="1" id="KW-0808">Transferase</keyword>
<dbReference type="InterPro" id="IPR050951">
    <property type="entry name" value="Retrovirus_Pol_polyprotein"/>
</dbReference>
<dbReference type="Pfam" id="PF00078">
    <property type="entry name" value="RVT_1"/>
    <property type="match status" value="1"/>
</dbReference>
<protein>
    <submittedName>
        <fullName evidence="9">Uncharacterized protein</fullName>
    </submittedName>
</protein>
<evidence type="ECO:0000256" key="6">
    <source>
        <dbReference type="ARBA" id="ARBA00022918"/>
    </source>
</evidence>
<keyword evidence="2" id="KW-0548">Nucleotidyltransferase</keyword>
<evidence type="ECO:0000313" key="9">
    <source>
        <dbReference type="EMBL" id="KAA3676802.1"/>
    </source>
</evidence>
<dbReference type="SUPFAM" id="SSF56672">
    <property type="entry name" value="DNA/RNA polymerases"/>
    <property type="match status" value="1"/>
</dbReference>
<dbReference type="Gene3D" id="3.10.10.10">
    <property type="entry name" value="HIV Type 1 Reverse Transcriptase, subunit A, domain 1"/>
    <property type="match status" value="1"/>
</dbReference>
<evidence type="ECO:0000256" key="2">
    <source>
        <dbReference type="ARBA" id="ARBA00022695"/>
    </source>
</evidence>
<keyword evidence="10" id="KW-1185">Reference proteome</keyword>
<keyword evidence="3" id="KW-0540">Nuclease</keyword>
<keyword evidence="6" id="KW-0695">RNA-directed DNA polymerase</keyword>
<dbReference type="InterPro" id="IPR000477">
    <property type="entry name" value="RT_dom"/>
</dbReference>
<dbReference type="Gene3D" id="3.30.70.270">
    <property type="match status" value="1"/>
</dbReference>
<dbReference type="InterPro" id="IPR043128">
    <property type="entry name" value="Rev_trsase/Diguanyl_cyclase"/>
</dbReference>
<dbReference type="GO" id="GO:0003964">
    <property type="term" value="F:RNA-directed DNA polymerase activity"/>
    <property type="evidence" value="ECO:0007669"/>
    <property type="project" value="UniProtKB-KW"/>
</dbReference>
<accession>A0A5J4NMM2</accession>
<name>A0A5J4NMM2_9TREM</name>
<evidence type="ECO:0000313" key="10">
    <source>
        <dbReference type="Proteomes" id="UP000324629"/>
    </source>
</evidence>
<organism evidence="9 10">
    <name type="scientific">Paragonimus westermani</name>
    <dbReference type="NCBI Taxonomy" id="34504"/>
    <lineage>
        <taxon>Eukaryota</taxon>
        <taxon>Metazoa</taxon>
        <taxon>Spiralia</taxon>
        <taxon>Lophotrochozoa</taxon>
        <taxon>Platyhelminthes</taxon>
        <taxon>Trematoda</taxon>
        <taxon>Digenea</taxon>
        <taxon>Plagiorchiida</taxon>
        <taxon>Troglotremata</taxon>
        <taxon>Troglotrematidae</taxon>
        <taxon>Paragonimus</taxon>
    </lineage>
</organism>
<evidence type="ECO:0000256" key="1">
    <source>
        <dbReference type="ARBA" id="ARBA00022679"/>
    </source>
</evidence>